<dbReference type="EMBL" id="CAJNOK010010196">
    <property type="protein sequence ID" value="CAF1108897.1"/>
    <property type="molecule type" value="Genomic_DNA"/>
</dbReference>
<dbReference type="OrthoDB" id="10040335at2759"/>
<feature type="transmembrane region" description="Helical" evidence="7">
    <location>
        <begin position="108"/>
        <end position="134"/>
    </location>
</feature>
<dbReference type="Proteomes" id="UP000682733">
    <property type="component" value="Unassembled WGS sequence"/>
</dbReference>
<dbReference type="AlphaFoldDB" id="A0A814U436"/>
<accession>A0A814U436</accession>
<keyword evidence="3 7" id="KW-0812">Transmembrane</keyword>
<reference evidence="9" key="1">
    <citation type="submission" date="2021-02" db="EMBL/GenBank/DDBJ databases">
        <authorList>
            <person name="Nowell W R."/>
        </authorList>
    </citation>
    <scope>NUCLEOTIDE SEQUENCE</scope>
</reference>
<dbReference type="Proteomes" id="UP000663829">
    <property type="component" value="Unassembled WGS sequence"/>
</dbReference>
<evidence type="ECO:0000256" key="3">
    <source>
        <dbReference type="ARBA" id="ARBA00022692"/>
    </source>
</evidence>
<dbReference type="EMBL" id="CAJNOQ010007468">
    <property type="protein sequence ID" value="CAF1169621.1"/>
    <property type="molecule type" value="Genomic_DNA"/>
</dbReference>
<name>A0A814U436_9BILA</name>
<dbReference type="Pfam" id="PF04505">
    <property type="entry name" value="CD225"/>
    <property type="match status" value="1"/>
</dbReference>
<dbReference type="Proteomes" id="UP000681722">
    <property type="component" value="Unassembled WGS sequence"/>
</dbReference>
<evidence type="ECO:0000256" key="2">
    <source>
        <dbReference type="ARBA" id="ARBA00006843"/>
    </source>
</evidence>
<evidence type="ECO:0000313" key="8">
    <source>
        <dbReference type="EMBL" id="CAF1108897.1"/>
    </source>
</evidence>
<gene>
    <name evidence="9" type="ORF">GPM918_LOCUS22111</name>
    <name evidence="8" type="ORF">OVA965_LOCUS19667</name>
    <name evidence="11" type="ORF">SRO942_LOCUS22104</name>
    <name evidence="10" type="ORF">TMI583_LOCUS19778</name>
</gene>
<dbReference type="Proteomes" id="UP000677228">
    <property type="component" value="Unassembled WGS sequence"/>
</dbReference>
<keyword evidence="5 7" id="KW-0472">Membrane</keyword>
<feature type="transmembrane region" description="Helical" evidence="7">
    <location>
        <begin position="61"/>
        <end position="83"/>
    </location>
</feature>
<evidence type="ECO:0000313" key="11">
    <source>
        <dbReference type="EMBL" id="CAF3933289.1"/>
    </source>
</evidence>
<comment type="subcellular location">
    <subcellularLocation>
        <location evidence="1">Membrane</location>
    </subcellularLocation>
</comment>
<evidence type="ECO:0000256" key="5">
    <source>
        <dbReference type="ARBA" id="ARBA00023136"/>
    </source>
</evidence>
<keyword evidence="4 7" id="KW-1133">Transmembrane helix</keyword>
<evidence type="ECO:0000313" key="12">
    <source>
        <dbReference type="Proteomes" id="UP000663829"/>
    </source>
</evidence>
<dbReference type="InterPro" id="IPR007593">
    <property type="entry name" value="CD225/Dispanin_fam"/>
</dbReference>
<feature type="region of interest" description="Disordered" evidence="6">
    <location>
        <begin position="1"/>
        <end position="44"/>
    </location>
</feature>
<comment type="similarity">
    <text evidence="2">Belongs to the CD225/Dispanin family.</text>
</comment>
<dbReference type="EMBL" id="CAJOBA010012354">
    <property type="protein sequence ID" value="CAF3874833.1"/>
    <property type="molecule type" value="Genomic_DNA"/>
</dbReference>
<keyword evidence="12" id="KW-1185">Reference proteome</keyword>
<dbReference type="GO" id="GO:0016020">
    <property type="term" value="C:membrane"/>
    <property type="evidence" value="ECO:0007669"/>
    <property type="project" value="UniProtKB-SubCell"/>
</dbReference>
<evidence type="ECO:0000313" key="9">
    <source>
        <dbReference type="EMBL" id="CAF1169621.1"/>
    </source>
</evidence>
<evidence type="ECO:0000256" key="4">
    <source>
        <dbReference type="ARBA" id="ARBA00022989"/>
    </source>
</evidence>
<organism evidence="9 12">
    <name type="scientific">Didymodactylos carnosus</name>
    <dbReference type="NCBI Taxonomy" id="1234261"/>
    <lineage>
        <taxon>Eukaryota</taxon>
        <taxon>Metazoa</taxon>
        <taxon>Spiralia</taxon>
        <taxon>Gnathifera</taxon>
        <taxon>Rotifera</taxon>
        <taxon>Eurotatoria</taxon>
        <taxon>Bdelloidea</taxon>
        <taxon>Philodinida</taxon>
        <taxon>Philodinidae</taxon>
        <taxon>Didymodactylos</taxon>
    </lineage>
</organism>
<dbReference type="EMBL" id="CAJOBC010007466">
    <property type="protein sequence ID" value="CAF3933289.1"/>
    <property type="molecule type" value="Genomic_DNA"/>
</dbReference>
<sequence length="143" mass="16336">MQIPPQNQTNIASSATLSDEEKQRKRFQQSPKKQTTTSQRKYLQPTPQTQPLIASDIKEHFIWSLVLTILCFFLIGPIFSLFYSRQIRRMKQNEDLKNAQILSHKSSVILMISTILGAVIWVAVLFCSVGLLLFGKLKDSNII</sequence>
<feature type="compositionally biased region" description="Polar residues" evidence="6">
    <location>
        <begin position="1"/>
        <end position="17"/>
    </location>
</feature>
<comment type="caution">
    <text evidence="9">The sequence shown here is derived from an EMBL/GenBank/DDBJ whole genome shotgun (WGS) entry which is preliminary data.</text>
</comment>
<evidence type="ECO:0008006" key="13">
    <source>
        <dbReference type="Google" id="ProtNLM"/>
    </source>
</evidence>
<proteinExistence type="inferred from homology"/>
<evidence type="ECO:0000313" key="10">
    <source>
        <dbReference type="EMBL" id="CAF3874833.1"/>
    </source>
</evidence>
<feature type="compositionally biased region" description="Low complexity" evidence="6">
    <location>
        <begin position="28"/>
        <end position="39"/>
    </location>
</feature>
<evidence type="ECO:0000256" key="7">
    <source>
        <dbReference type="SAM" id="Phobius"/>
    </source>
</evidence>
<protein>
    <recommendedName>
        <fullName evidence="13">Interferon-induced transmembrane protein</fullName>
    </recommendedName>
</protein>
<evidence type="ECO:0000256" key="6">
    <source>
        <dbReference type="SAM" id="MobiDB-lite"/>
    </source>
</evidence>
<evidence type="ECO:0000256" key="1">
    <source>
        <dbReference type="ARBA" id="ARBA00004370"/>
    </source>
</evidence>